<proteinExistence type="predicted"/>
<name>A0A6C0JXT4_9ZZZZ</name>
<dbReference type="AlphaFoldDB" id="A0A6C0JXT4"/>
<evidence type="ECO:0000313" key="1">
    <source>
        <dbReference type="EMBL" id="QHU10582.1"/>
    </source>
</evidence>
<protein>
    <submittedName>
        <fullName evidence="1">Uncharacterized protein</fullName>
    </submittedName>
</protein>
<sequence length="167" mass="19858">MTTKIYIKDFDTASLRKKLGKLDQYFRNQEITVELVSPDGLFTIENNKLYKLKPVDKEIIEREFEGFTLLFDNSYFEKEFIFSHVPYDHINLDVVKFYYGEENLAKKSFLRVVVEGLYENDNTDKFGKTKKDKYSNFLPTNFYFLANESFDNVLVKKELNVFLSMLK</sequence>
<reference evidence="1" key="1">
    <citation type="journal article" date="2020" name="Nature">
        <title>Giant virus diversity and host interactions through global metagenomics.</title>
        <authorList>
            <person name="Schulz F."/>
            <person name="Roux S."/>
            <person name="Paez-Espino D."/>
            <person name="Jungbluth S."/>
            <person name="Walsh D.A."/>
            <person name="Denef V.J."/>
            <person name="McMahon K.D."/>
            <person name="Konstantinidis K.T."/>
            <person name="Eloe-Fadrosh E.A."/>
            <person name="Kyrpides N.C."/>
            <person name="Woyke T."/>
        </authorList>
    </citation>
    <scope>NUCLEOTIDE SEQUENCE</scope>
    <source>
        <strain evidence="1">GVMAG-S-1101165-83</strain>
    </source>
</reference>
<accession>A0A6C0JXT4</accession>
<dbReference type="EMBL" id="MN740769">
    <property type="protein sequence ID" value="QHU10582.1"/>
    <property type="molecule type" value="Genomic_DNA"/>
</dbReference>
<organism evidence="1">
    <name type="scientific">viral metagenome</name>
    <dbReference type="NCBI Taxonomy" id="1070528"/>
    <lineage>
        <taxon>unclassified sequences</taxon>
        <taxon>metagenomes</taxon>
        <taxon>organismal metagenomes</taxon>
    </lineage>
</organism>